<evidence type="ECO:0000313" key="5">
    <source>
        <dbReference type="EMBL" id="UNM10411.1"/>
    </source>
</evidence>
<dbReference type="InterPro" id="IPR000524">
    <property type="entry name" value="Tscrpt_reg_HTH_GntR"/>
</dbReference>
<reference evidence="5 6" key="1">
    <citation type="submission" date="2021-03" db="EMBL/GenBank/DDBJ databases">
        <title>Complete genome of Streptomyces formicae strain 1H-GS9 (DSM 100524).</title>
        <authorList>
            <person name="Atanasov K.E."/>
            <person name="Altabella T."/>
            <person name="Ferrer A."/>
        </authorList>
    </citation>
    <scope>NUCLEOTIDE SEQUENCE [LARGE SCALE GENOMIC DNA]</scope>
    <source>
        <strain evidence="5 6">1H-GS9</strain>
    </source>
</reference>
<evidence type="ECO:0000256" key="3">
    <source>
        <dbReference type="ARBA" id="ARBA00023163"/>
    </source>
</evidence>
<keyword evidence="6" id="KW-1185">Reference proteome</keyword>
<name>A0ABY3WCW6_9ACTN</name>
<dbReference type="SUPFAM" id="SSF46785">
    <property type="entry name" value="Winged helix' DNA-binding domain"/>
    <property type="match status" value="1"/>
</dbReference>
<dbReference type="PANTHER" id="PTHR44846:SF17">
    <property type="entry name" value="GNTR-FAMILY TRANSCRIPTIONAL REGULATOR"/>
    <property type="match status" value="1"/>
</dbReference>
<dbReference type="Proteomes" id="UP000828924">
    <property type="component" value="Chromosome"/>
</dbReference>
<keyword evidence="2" id="KW-0238">DNA-binding</keyword>
<dbReference type="Pfam" id="PF00392">
    <property type="entry name" value="GntR"/>
    <property type="match status" value="1"/>
</dbReference>
<sequence length="121" mass="13048">MSINAEDPRPPSRQLAASLRTAIRTGELTSGSKLPAIRRLAEQYGVAVGTAQAAMDILRSEGLVQAVSGRGTFVRSRPDSTSSASLMPAEYDVLVSRVEYLDTAVKELSDRLARLETERNA</sequence>
<dbReference type="SMART" id="SM00345">
    <property type="entry name" value="HTH_GNTR"/>
    <property type="match status" value="1"/>
</dbReference>
<dbReference type="InterPro" id="IPR036388">
    <property type="entry name" value="WH-like_DNA-bd_sf"/>
</dbReference>
<organism evidence="5 6">
    <name type="scientific">Streptomyces formicae</name>
    <dbReference type="NCBI Taxonomy" id="1616117"/>
    <lineage>
        <taxon>Bacteria</taxon>
        <taxon>Bacillati</taxon>
        <taxon>Actinomycetota</taxon>
        <taxon>Actinomycetes</taxon>
        <taxon>Kitasatosporales</taxon>
        <taxon>Streptomycetaceae</taxon>
        <taxon>Streptomyces</taxon>
    </lineage>
</organism>
<evidence type="ECO:0000256" key="1">
    <source>
        <dbReference type="ARBA" id="ARBA00023015"/>
    </source>
</evidence>
<evidence type="ECO:0000259" key="4">
    <source>
        <dbReference type="PROSITE" id="PS50949"/>
    </source>
</evidence>
<accession>A0ABY3WCW6</accession>
<keyword evidence="3" id="KW-0804">Transcription</keyword>
<dbReference type="Gene3D" id="1.10.10.10">
    <property type="entry name" value="Winged helix-like DNA-binding domain superfamily/Winged helix DNA-binding domain"/>
    <property type="match status" value="1"/>
</dbReference>
<protein>
    <submittedName>
        <fullName evidence="5">Winged helix-turn-helix transcriptional regulator</fullName>
    </submittedName>
</protein>
<dbReference type="CDD" id="cd07377">
    <property type="entry name" value="WHTH_GntR"/>
    <property type="match status" value="1"/>
</dbReference>
<dbReference type="PROSITE" id="PS50949">
    <property type="entry name" value="HTH_GNTR"/>
    <property type="match status" value="1"/>
</dbReference>
<dbReference type="InterPro" id="IPR036390">
    <property type="entry name" value="WH_DNA-bd_sf"/>
</dbReference>
<dbReference type="PANTHER" id="PTHR44846">
    <property type="entry name" value="MANNOSYL-D-GLYCERATE TRANSPORT/METABOLISM SYSTEM REPRESSOR MNGR-RELATED"/>
    <property type="match status" value="1"/>
</dbReference>
<feature type="domain" description="HTH gntR-type" evidence="4">
    <location>
        <begin position="9"/>
        <end position="77"/>
    </location>
</feature>
<dbReference type="InterPro" id="IPR050679">
    <property type="entry name" value="Bact_HTH_transcr_reg"/>
</dbReference>
<keyword evidence="1" id="KW-0805">Transcription regulation</keyword>
<dbReference type="EMBL" id="CP071872">
    <property type="protein sequence ID" value="UNM10411.1"/>
    <property type="molecule type" value="Genomic_DNA"/>
</dbReference>
<evidence type="ECO:0000256" key="2">
    <source>
        <dbReference type="ARBA" id="ARBA00023125"/>
    </source>
</evidence>
<proteinExistence type="predicted"/>
<evidence type="ECO:0000313" key="6">
    <source>
        <dbReference type="Proteomes" id="UP000828924"/>
    </source>
</evidence>
<gene>
    <name evidence="5" type="ORF">J4032_01825</name>
</gene>